<evidence type="ECO:0008006" key="4">
    <source>
        <dbReference type="Google" id="ProtNLM"/>
    </source>
</evidence>
<name>A0ABN2NIY4_9MICO</name>
<organism evidence="2 3">
    <name type="scientific">Myceligenerans crystallogenes</name>
    <dbReference type="NCBI Taxonomy" id="316335"/>
    <lineage>
        <taxon>Bacteria</taxon>
        <taxon>Bacillati</taxon>
        <taxon>Actinomycetota</taxon>
        <taxon>Actinomycetes</taxon>
        <taxon>Micrococcales</taxon>
        <taxon>Promicromonosporaceae</taxon>
        <taxon>Myceligenerans</taxon>
    </lineage>
</organism>
<feature type="region of interest" description="Disordered" evidence="1">
    <location>
        <begin position="92"/>
        <end position="120"/>
    </location>
</feature>
<gene>
    <name evidence="2" type="ORF">GCM10009751_33170</name>
</gene>
<proteinExistence type="predicted"/>
<dbReference type="Gene3D" id="1.25.10.10">
    <property type="entry name" value="Leucine-rich Repeat Variant"/>
    <property type="match status" value="2"/>
</dbReference>
<dbReference type="Proteomes" id="UP001501094">
    <property type="component" value="Unassembled WGS sequence"/>
</dbReference>
<evidence type="ECO:0000313" key="3">
    <source>
        <dbReference type="Proteomes" id="UP001501094"/>
    </source>
</evidence>
<evidence type="ECO:0000256" key="1">
    <source>
        <dbReference type="SAM" id="MobiDB-lite"/>
    </source>
</evidence>
<keyword evidence="3" id="KW-1185">Reference proteome</keyword>
<accession>A0ABN2NIY4</accession>
<feature type="compositionally biased region" description="Acidic residues" evidence="1">
    <location>
        <begin position="94"/>
        <end position="120"/>
    </location>
</feature>
<dbReference type="InterPro" id="IPR011989">
    <property type="entry name" value="ARM-like"/>
</dbReference>
<comment type="caution">
    <text evidence="2">The sequence shown here is derived from an EMBL/GenBank/DDBJ whole genome shotgun (WGS) entry which is preliminary data.</text>
</comment>
<reference evidence="2 3" key="1">
    <citation type="journal article" date="2019" name="Int. J. Syst. Evol. Microbiol.">
        <title>The Global Catalogue of Microorganisms (GCM) 10K type strain sequencing project: providing services to taxonomists for standard genome sequencing and annotation.</title>
        <authorList>
            <consortium name="The Broad Institute Genomics Platform"/>
            <consortium name="The Broad Institute Genome Sequencing Center for Infectious Disease"/>
            <person name="Wu L."/>
            <person name="Ma J."/>
        </authorList>
    </citation>
    <scope>NUCLEOTIDE SEQUENCE [LARGE SCALE GENOMIC DNA]</scope>
    <source>
        <strain evidence="2 3">JCM 14326</strain>
    </source>
</reference>
<protein>
    <recommendedName>
        <fullName evidence="4">HEAT repeat-containing protein</fullName>
    </recommendedName>
</protein>
<evidence type="ECO:0000313" key="2">
    <source>
        <dbReference type="EMBL" id="GAA1871346.1"/>
    </source>
</evidence>
<sequence length="713" mass="76345">MLDGLDALDWGSMSHAYGSADDVPPLLRGLVSPDRATREGALDALLMGVHHQGDVYDSTVACLPFLVEIMCDRSVPDRAGVVELVADIGAPFADELDDDEGEDEDDDDVDDHTGEADETDDAEAAAFVRAHAHHFAELLRDPDPDVRRAAATPAVRFGSDPQALLTLLLSRLNTDDPADLEPEPRVTLALIKALGLLARTRPERTSVAAGRLATFLSEDIDPTLRLTALVATLRLPETSLPGGLVDSVLAMMADRPVLDVRPSSEQRPATDTLVGHLRVLMPDDEAQDMNTLLRGVHDALGARTDERIHLLCGQLTSPHPADRLDAASMASGLFGTFRADYDRPVRLIGGMLTEPDPRWREAAATRLESLFHLAAPAADDLARYLDDNPDARVQRYRGGPPNLGAGLIALSRCGDARAVPHLAAVLESDGALRSLGSTLKDLGHHAGTLTPLLLAEAGHCDPDRQDDAEHIRLSSTLTGLSFLREPAAEPVARAYLEGLHRILLGGADVGRTFWWRAGDAVRTLADLGTPVSADCLRPWLGTKIRLQAAEALLTLTGGPGGKETDAVIDVVEESLSGPRPQDGAALAGRLGRAGERFVPRLRTLLRASGPDDGPGWHHSAKEYAVALWQITGDHSAAVEPLRTAWAENVHTRPAIAGFLAGIGAASRPLRDLLEVEVAATRRFNAIHLGGSSHAIQEDERLRTTCLSILESLD</sequence>
<dbReference type="RefSeq" id="WP_344105057.1">
    <property type="nucleotide sequence ID" value="NZ_BAAANL010000007.1"/>
</dbReference>
<dbReference type="EMBL" id="BAAANL010000007">
    <property type="protein sequence ID" value="GAA1871346.1"/>
    <property type="molecule type" value="Genomic_DNA"/>
</dbReference>
<dbReference type="SUPFAM" id="SSF48371">
    <property type="entry name" value="ARM repeat"/>
    <property type="match status" value="1"/>
</dbReference>
<dbReference type="InterPro" id="IPR016024">
    <property type="entry name" value="ARM-type_fold"/>
</dbReference>